<dbReference type="Proteomes" id="UP000094969">
    <property type="component" value="Chromosome"/>
</dbReference>
<accession>A0A1D7U7Y7</accession>
<keyword evidence="1" id="KW-0812">Transmembrane</keyword>
<gene>
    <name evidence="2" type="ORF">BHK69_26325</name>
</gene>
<keyword evidence="3" id="KW-1185">Reference proteome</keyword>
<name>A0A1D7U7Y7_9HYPH</name>
<dbReference type="EMBL" id="CP017147">
    <property type="protein sequence ID" value="AOO83488.1"/>
    <property type="molecule type" value="Genomic_DNA"/>
</dbReference>
<sequence length="65" mass="7153">MEIEMTTHSHYPNPSQQRRAKAVYGTLPSKRPMVRLFAAELCLLGLIALAAAGFIGLRAWLTVAN</sequence>
<dbReference type="KEGG" id="bvv:BHK69_26325"/>
<keyword evidence="1" id="KW-0472">Membrane</keyword>
<organism evidence="2 3">
    <name type="scientific">Bosea vaviloviae</name>
    <dbReference type="NCBI Taxonomy" id="1526658"/>
    <lineage>
        <taxon>Bacteria</taxon>
        <taxon>Pseudomonadati</taxon>
        <taxon>Pseudomonadota</taxon>
        <taxon>Alphaproteobacteria</taxon>
        <taxon>Hyphomicrobiales</taxon>
        <taxon>Boseaceae</taxon>
        <taxon>Bosea</taxon>
    </lineage>
</organism>
<feature type="transmembrane region" description="Helical" evidence="1">
    <location>
        <begin position="36"/>
        <end position="61"/>
    </location>
</feature>
<evidence type="ECO:0000256" key="1">
    <source>
        <dbReference type="SAM" id="Phobius"/>
    </source>
</evidence>
<reference evidence="2 3" key="1">
    <citation type="journal article" date="2015" name="Antonie Van Leeuwenhoek">
        <title>Bosea vaviloviae sp. nov., a new species of slow-growing rhizobia isolated from nodules of the relict species Vavilovia formosa (Stev.) Fed.</title>
        <authorList>
            <person name="Safronova V.I."/>
            <person name="Kuznetsova I.G."/>
            <person name="Sazanova A.L."/>
            <person name="Kimeklis A.K."/>
            <person name="Belimov A.A."/>
            <person name="Andronov E.E."/>
            <person name="Pinaev A.G."/>
            <person name="Chizhevskaya E.P."/>
            <person name="Pukhaev A.R."/>
            <person name="Popov K.P."/>
            <person name="Willems A."/>
            <person name="Tikhonovich I.A."/>
        </authorList>
    </citation>
    <scope>NUCLEOTIDE SEQUENCE [LARGE SCALE GENOMIC DNA]</scope>
    <source>
        <strain evidence="2 3">Vaf18</strain>
    </source>
</reference>
<dbReference type="AlphaFoldDB" id="A0A1D7U7Y7"/>
<protein>
    <submittedName>
        <fullName evidence="2">Uncharacterized protein</fullName>
    </submittedName>
</protein>
<proteinExistence type="predicted"/>
<evidence type="ECO:0000313" key="2">
    <source>
        <dbReference type="EMBL" id="AOO83488.1"/>
    </source>
</evidence>
<keyword evidence="1" id="KW-1133">Transmembrane helix</keyword>
<evidence type="ECO:0000313" key="3">
    <source>
        <dbReference type="Proteomes" id="UP000094969"/>
    </source>
</evidence>